<dbReference type="Pfam" id="PF04223">
    <property type="entry name" value="CitF"/>
    <property type="match status" value="1"/>
</dbReference>
<dbReference type="GO" id="GO:0005737">
    <property type="term" value="C:cytoplasm"/>
    <property type="evidence" value="ECO:0007669"/>
    <property type="project" value="InterPro"/>
</dbReference>
<dbReference type="AlphaFoldDB" id="A0A7L7KNR6"/>
<dbReference type="GO" id="GO:0016829">
    <property type="term" value="F:lyase activity"/>
    <property type="evidence" value="ECO:0007669"/>
    <property type="project" value="UniProtKB-KW"/>
</dbReference>
<dbReference type="GO" id="GO:0006084">
    <property type="term" value="P:acetyl-CoA metabolic process"/>
    <property type="evidence" value="ECO:0007669"/>
    <property type="project" value="InterPro"/>
</dbReference>
<evidence type="ECO:0000313" key="2">
    <source>
        <dbReference type="Proteomes" id="UP000514720"/>
    </source>
</evidence>
<gene>
    <name evidence="1" type="ORF">G4Z02_00725</name>
</gene>
<dbReference type="PANTHER" id="PTHR40596:SF1">
    <property type="entry name" value="CITRATE LYASE ALPHA CHAIN"/>
    <property type="match status" value="1"/>
</dbReference>
<accession>A0A7L7KNR6</accession>
<organism evidence="1 2">
    <name type="scientific">Candidatus Xianfuyuplasma coldseepsis</name>
    <dbReference type="NCBI Taxonomy" id="2782163"/>
    <lineage>
        <taxon>Bacteria</taxon>
        <taxon>Bacillati</taxon>
        <taxon>Mycoplasmatota</taxon>
        <taxon>Mollicutes</taxon>
        <taxon>Candidatus Izemoplasmatales</taxon>
        <taxon>Candidatus Izemoplasmataceae</taxon>
        <taxon>Candidatus Xianfuyuplasma</taxon>
    </lineage>
</organism>
<dbReference type="InterPro" id="IPR006472">
    <property type="entry name" value="Citrate_lyase_asu"/>
</dbReference>
<proteinExistence type="predicted"/>
<dbReference type="InterPro" id="IPR037171">
    <property type="entry name" value="NagB/RpiA_transferase-like"/>
</dbReference>
<dbReference type="Proteomes" id="UP000514720">
    <property type="component" value="Chromosome"/>
</dbReference>
<dbReference type="PANTHER" id="PTHR40596">
    <property type="entry name" value="CITRATE LYASE ALPHA CHAIN"/>
    <property type="match status" value="1"/>
</dbReference>
<protein>
    <submittedName>
        <fullName evidence="1">Citrate lyase subunit alpha</fullName>
    </submittedName>
</protein>
<dbReference type="KEGG" id="xcl:G4Z02_00725"/>
<dbReference type="SUPFAM" id="SSF100950">
    <property type="entry name" value="NagB/RpiA/CoA transferase-like"/>
    <property type="match status" value="2"/>
</dbReference>
<dbReference type="RefSeq" id="WP_258877934.1">
    <property type="nucleotide sequence ID" value="NZ_CP048914.1"/>
</dbReference>
<reference evidence="1 2" key="1">
    <citation type="submission" date="2020-02" db="EMBL/GenBank/DDBJ databases">
        <authorList>
            <person name="Zheng R.K."/>
            <person name="Sun C.M."/>
        </authorList>
    </citation>
    <scope>NUCLEOTIDE SEQUENCE [LARGE SCALE GENOMIC DNA]</scope>
    <source>
        <strain evidence="2">zrk13</strain>
    </source>
</reference>
<name>A0A7L7KNR6_9MOLU</name>
<keyword evidence="2" id="KW-1185">Reference proteome</keyword>
<evidence type="ECO:0000313" key="1">
    <source>
        <dbReference type="EMBL" id="QMS84323.1"/>
    </source>
</evidence>
<keyword evidence="1" id="KW-0456">Lyase</keyword>
<dbReference type="GO" id="GO:0008814">
    <property type="term" value="F:citrate CoA-transferase activity"/>
    <property type="evidence" value="ECO:0007669"/>
    <property type="project" value="InterPro"/>
</dbReference>
<dbReference type="Gene3D" id="3.40.1080.10">
    <property type="entry name" value="Glutaconate Coenzyme A-transferase"/>
    <property type="match status" value="2"/>
</dbReference>
<dbReference type="GO" id="GO:0009346">
    <property type="term" value="C:ATP-independent citrate lyase complex"/>
    <property type="evidence" value="ECO:0007669"/>
    <property type="project" value="InterPro"/>
</dbReference>
<sequence>MAPTIYASLDHFFQEFDIHTHKNISFHHHLRNGDFVINDVLAYYIDHNVQHLHLFPSSIFPSYTSIMTLLEHNQIDHITTNYINGPVGDYLSTHGLPGQLTMQTHGGRARSIIEGKQVIDVAYIACPTVDSSGNGVGYLGPSKCGSLGYAIADSIHAKKTILITDHLIEDKLEQPEIIGTDVDGVIVVDHIGNPAGIVSGTTNITTNPIGVKIARLATQTLIELGAITNGFSYQSGAGGISLRVTKHIGDYMKEHQITASFFSGGITTHHVRMLEEGLVERLYDVQCFDLDAVDSIATNPNHIAISASRYANPQDPMHITKDLDIVILGATEIDCDFNVNVTTDSHQTIIGGSGGHSDTASDSSITVIVSPLLRGRLPLIKDRVTTITTLGQHVDILVTERGIAIHPQRTDLRQQLAHSSLPIFEIQELQQRAYRLTGTPRDIKRTTTPIGVIEDRTYDIIDTLYQKK</sequence>
<dbReference type="EMBL" id="CP048914">
    <property type="protein sequence ID" value="QMS84323.1"/>
    <property type="molecule type" value="Genomic_DNA"/>
</dbReference>